<proteinExistence type="predicted"/>
<name>A0ABT0RKH0_9SPHN</name>
<feature type="signal peptide" evidence="1">
    <location>
        <begin position="1"/>
        <end position="20"/>
    </location>
</feature>
<evidence type="ECO:0000256" key="1">
    <source>
        <dbReference type="SAM" id="SignalP"/>
    </source>
</evidence>
<evidence type="ECO:0000313" key="3">
    <source>
        <dbReference type="EMBL" id="MCL6683040.1"/>
    </source>
</evidence>
<accession>A0ABT0RKH0</accession>
<evidence type="ECO:0000313" key="4">
    <source>
        <dbReference type="Proteomes" id="UP001165363"/>
    </source>
</evidence>
<keyword evidence="4" id="KW-1185">Reference proteome</keyword>
<protein>
    <submittedName>
        <fullName evidence="3">Autotransporter domain-containing protein</fullName>
    </submittedName>
</protein>
<dbReference type="SMART" id="SM00869">
    <property type="entry name" value="Autotransporter"/>
    <property type="match status" value="1"/>
</dbReference>
<dbReference type="Pfam" id="PF03797">
    <property type="entry name" value="Autotransporter"/>
    <property type="match status" value="1"/>
</dbReference>
<dbReference type="Proteomes" id="UP001165363">
    <property type="component" value="Unassembled WGS sequence"/>
</dbReference>
<gene>
    <name evidence="3" type="ORF">LZ536_03860</name>
</gene>
<dbReference type="PROSITE" id="PS51208">
    <property type="entry name" value="AUTOTRANSPORTER"/>
    <property type="match status" value="1"/>
</dbReference>
<keyword evidence="1" id="KW-0732">Signal</keyword>
<dbReference type="InterPro" id="IPR036709">
    <property type="entry name" value="Autotransporte_beta_dom_sf"/>
</dbReference>
<reference evidence="3" key="1">
    <citation type="submission" date="2022-05" db="EMBL/GenBank/DDBJ databases">
        <authorList>
            <person name="Jo J.-H."/>
            <person name="Im W.-T."/>
        </authorList>
    </citation>
    <scope>NUCLEOTIDE SEQUENCE</scope>
    <source>
        <strain evidence="3">SE158</strain>
    </source>
</reference>
<feature type="domain" description="Autotransporter" evidence="2">
    <location>
        <begin position="786"/>
        <end position="1067"/>
    </location>
</feature>
<organism evidence="3 4">
    <name type="scientific">Sphingomonas alba</name>
    <dbReference type="NCBI Taxonomy" id="2908208"/>
    <lineage>
        <taxon>Bacteria</taxon>
        <taxon>Pseudomonadati</taxon>
        <taxon>Pseudomonadota</taxon>
        <taxon>Alphaproteobacteria</taxon>
        <taxon>Sphingomonadales</taxon>
        <taxon>Sphingomonadaceae</taxon>
        <taxon>Sphingomonas</taxon>
    </lineage>
</organism>
<dbReference type="EMBL" id="JAMGBD010000001">
    <property type="protein sequence ID" value="MCL6683040.1"/>
    <property type="molecule type" value="Genomic_DNA"/>
</dbReference>
<sequence length="1067" mass="107198">MRHLLLTSTCLVILAAPAVAETTISNTVTGPIRTSTVKTPGGTPDDILINSTGVVNGNASGGVIIDSNHKLNNQGTIQIGNVNNVAGVDVAAGVTSGITLSGKVIVDESFTPTDADNDGDLDGPFATGTGRVGIRTNGAMTGDIVVTSTGTITVEGNDSAGIKLGGALTGNFSHDGKTSVLGNNGVGVELAGVTGNVRLAGDISVQGQNSVAVRSTGDVGGAMVLQGTIRATGYRFTTAPADPSKLDADDLLQGGTAVSIEGNVAKGIILAVAPKDTSTTDNDEDDDGIEDAKEGNANIQSFGAAPALRIGAAGAINIGATQGTGTGFGLIIEGAVLGSGVYAGVDGNAVQIGGLGGTVSIANGIGVTGSVNAASLDRAATALRLGAGASTPELRNAGGISATSGNTAQSVATAVGIDVGGSLPILRNSGSIKATTGANGTALAISDKSGTVGLIENSGSISASGAAVGSGRNVAIDVSANGAGVTVKQTVVAAGFAAPSITGDIKFGSGSDTLDIADGKITGDVAFGGGDNKFLLSGDAIGAGKLTFGAGNDIITLGGTSLFNGNVDFGGGADTLTIGGTSGFAGQLSNATGLTINVQKGTFGVVKTADIASLNVTDGGVLAVTLDKTPGASSQLNVSGTASFAAGSKLQLNVADLADAEGHFVVITAGTLTGGSNLTASTDFLPFLYKGSLAITGNQVAVDISRKSTTELGLNRSESSAYDAIFQALTTDDDIGDSFLAIRTQDEFIGTLRQLLPEHAGGTFEAVTLGDRTLARTLNDPKAPYKDEGKWGYWFSQVAWGSSKSIGDTAGYKIGGWGMSGGAEIDTGFGKAGLSLAYLSGKDDDKATDNTVRANQYSIAAHWRFDSNGLHLGARGSYSFINFNGERFFRSGSGTDAIDKTIKGDWNGSLYSASANASQQLWSGLFFVRPSASVEYYHLSEDSYQEEGGGSALDLSVDKRTSDELAVNGLMVGGFELGAEDQDADFLRVEAEGGWRQIVGGSLGDTTARFDDGESFTLTPEDRKSGWVARLRAIGGNSAFQVAGELGAEDREDKVGITARASLHIGL</sequence>
<dbReference type="SUPFAM" id="SSF103515">
    <property type="entry name" value="Autotransporter"/>
    <property type="match status" value="1"/>
</dbReference>
<comment type="caution">
    <text evidence="3">The sequence shown here is derived from an EMBL/GenBank/DDBJ whole genome shotgun (WGS) entry which is preliminary data.</text>
</comment>
<dbReference type="InterPro" id="IPR005546">
    <property type="entry name" value="Autotransporte_beta"/>
</dbReference>
<dbReference type="RefSeq" id="WP_249846977.1">
    <property type="nucleotide sequence ID" value="NZ_JAMGBD010000001.1"/>
</dbReference>
<feature type="chain" id="PRO_5046467039" evidence="1">
    <location>
        <begin position="21"/>
        <end position="1067"/>
    </location>
</feature>
<dbReference type="Gene3D" id="2.40.128.130">
    <property type="entry name" value="Autotransporter beta-domain"/>
    <property type="match status" value="1"/>
</dbReference>
<evidence type="ECO:0000259" key="2">
    <source>
        <dbReference type="PROSITE" id="PS51208"/>
    </source>
</evidence>